<organism evidence="9">
    <name type="scientific">Skeletonema marinoi</name>
    <dbReference type="NCBI Taxonomy" id="267567"/>
    <lineage>
        <taxon>Eukaryota</taxon>
        <taxon>Sar</taxon>
        <taxon>Stramenopiles</taxon>
        <taxon>Ochrophyta</taxon>
        <taxon>Bacillariophyta</taxon>
        <taxon>Coscinodiscophyceae</taxon>
        <taxon>Thalassiosirophycidae</taxon>
        <taxon>Thalassiosirales</taxon>
        <taxon>Skeletonemataceae</taxon>
        <taxon>Skeletonema</taxon>
        <taxon>Skeletonema marinoi-dohrnii complex</taxon>
    </lineage>
</organism>
<feature type="compositionally biased region" description="Polar residues" evidence="8">
    <location>
        <begin position="199"/>
        <end position="213"/>
    </location>
</feature>
<dbReference type="GO" id="GO:0005634">
    <property type="term" value="C:nucleus"/>
    <property type="evidence" value="ECO:0007669"/>
    <property type="project" value="TreeGrafter"/>
</dbReference>
<feature type="region of interest" description="Disordered" evidence="8">
    <location>
        <begin position="1"/>
        <end position="72"/>
    </location>
</feature>
<reference evidence="9" key="1">
    <citation type="submission" date="2021-01" db="EMBL/GenBank/DDBJ databases">
        <authorList>
            <person name="Corre E."/>
            <person name="Pelletier E."/>
            <person name="Niang G."/>
            <person name="Scheremetjew M."/>
            <person name="Finn R."/>
            <person name="Kale V."/>
            <person name="Holt S."/>
            <person name="Cochrane G."/>
            <person name="Meng A."/>
            <person name="Brown T."/>
            <person name="Cohen L."/>
        </authorList>
    </citation>
    <scope>NUCLEOTIDE SEQUENCE</scope>
    <source>
        <strain evidence="9">SM1012Den-03</strain>
    </source>
</reference>
<name>A0A7S2PY39_9STRA</name>
<dbReference type="Gene3D" id="3.40.50.150">
    <property type="entry name" value="Vaccinia Virus protein VP39"/>
    <property type="match status" value="1"/>
</dbReference>
<comment type="catalytic activity">
    <reaction evidence="4">
        <text>a 5'-end (N(7)-methyl 5'-triphosphoguanosine)-ribonucleoside in snoRNA + S-adenosyl-L-methionine = a 5'-end (N(2),N(7)-dimethyl 5'-triphosphoguanosine)-ribonucleoside in snoRNA + S-adenosyl-L-homocysteine + H(+)</text>
        <dbReference type="Rhea" id="RHEA:78475"/>
        <dbReference type="Rhea" id="RHEA-COMP:19086"/>
        <dbReference type="Rhea" id="RHEA-COMP:19088"/>
        <dbReference type="ChEBI" id="CHEBI:15378"/>
        <dbReference type="ChEBI" id="CHEBI:57856"/>
        <dbReference type="ChEBI" id="CHEBI:59789"/>
        <dbReference type="ChEBI" id="CHEBI:156461"/>
        <dbReference type="ChEBI" id="CHEBI:172880"/>
    </reaction>
    <physiologicalReaction direction="left-to-right" evidence="4">
        <dbReference type="Rhea" id="RHEA:78476"/>
    </physiologicalReaction>
</comment>
<feature type="compositionally biased region" description="Polar residues" evidence="8">
    <location>
        <begin position="137"/>
        <end position="150"/>
    </location>
</feature>
<comment type="similarity">
    <text evidence="2">Belongs to the methyltransferase superfamily. Trimethylguanosine synthase family.</text>
</comment>
<dbReference type="PANTHER" id="PTHR14741:SF32">
    <property type="entry name" value="TRIMETHYLGUANOSINE SYNTHASE"/>
    <property type="match status" value="1"/>
</dbReference>
<comment type="catalytic activity">
    <reaction evidence="6">
        <text>a 5'-end (N(7)-methyl 5'-triphosphoguanosine)-ribonucleoside in snRNA + S-adenosyl-L-methionine = a 5'-end (N(2),N(7)-dimethyl 5'-triphosphoguanosine)-ribonucleoside in snRNA + S-adenosyl-L-homocysteine + H(+)</text>
        <dbReference type="Rhea" id="RHEA:78471"/>
        <dbReference type="Rhea" id="RHEA-COMP:19085"/>
        <dbReference type="Rhea" id="RHEA-COMP:19087"/>
        <dbReference type="ChEBI" id="CHEBI:15378"/>
        <dbReference type="ChEBI" id="CHEBI:57856"/>
        <dbReference type="ChEBI" id="CHEBI:59789"/>
        <dbReference type="ChEBI" id="CHEBI:156461"/>
        <dbReference type="ChEBI" id="CHEBI:172880"/>
    </reaction>
    <physiologicalReaction direction="left-to-right" evidence="6">
        <dbReference type="Rhea" id="RHEA:78472"/>
    </physiologicalReaction>
</comment>
<dbReference type="GO" id="GO:0071164">
    <property type="term" value="F:RNA cap trimethylguanosine synthase activity"/>
    <property type="evidence" value="ECO:0007669"/>
    <property type="project" value="TreeGrafter"/>
</dbReference>
<dbReference type="SUPFAM" id="SSF53335">
    <property type="entry name" value="S-adenosyl-L-methionine-dependent methyltransferases"/>
    <property type="match status" value="1"/>
</dbReference>
<proteinExistence type="inferred from homology"/>
<evidence type="ECO:0000256" key="4">
    <source>
        <dbReference type="ARBA" id="ARBA00048740"/>
    </source>
</evidence>
<evidence type="ECO:0000256" key="2">
    <source>
        <dbReference type="ARBA" id="ARBA00025783"/>
    </source>
</evidence>
<comment type="catalytic activity">
    <reaction evidence="3">
        <text>a 5'-end (N(2),N(7)-dimethyl 5'-triphosphoguanosine)-ribonucleoside in snoRNA + S-adenosyl-L-methionine = a 5'-end (N(2),N(2),N(7)-trimethyl 5'-triphosphoguanosine)-ribonucleoside in snoRNA + S-adenosyl-L-homocysteine + H(+)</text>
        <dbReference type="Rhea" id="RHEA:78507"/>
        <dbReference type="Rhea" id="RHEA-COMP:19088"/>
        <dbReference type="Rhea" id="RHEA-COMP:19090"/>
        <dbReference type="ChEBI" id="CHEBI:15378"/>
        <dbReference type="ChEBI" id="CHEBI:57856"/>
        <dbReference type="ChEBI" id="CHEBI:59789"/>
        <dbReference type="ChEBI" id="CHEBI:167623"/>
        <dbReference type="ChEBI" id="CHEBI:172880"/>
    </reaction>
    <physiologicalReaction direction="left-to-right" evidence="3">
        <dbReference type="Rhea" id="RHEA:78508"/>
    </physiologicalReaction>
</comment>
<feature type="compositionally biased region" description="Polar residues" evidence="8">
    <location>
        <begin position="12"/>
        <end position="27"/>
    </location>
</feature>
<dbReference type="AlphaFoldDB" id="A0A7S2PY39"/>
<sequence length="562" mass="61236">MAAADAAVLDIDNQTSTIAKDVTSSPSNKRKRSDGEDQTGNAKTNSNNNKRRKKKKGGGGGKKQHHNKQKRNWIESCSESITRIPSNCVAPVTCVITRSEIEEEPLLPKQVVNDVTQSEDTKHTLDRDDDGADEVDCSSNNEPTERNTSSIEHPANNIATLSKCFVDTLSKEPIQPWKIATTLQVNGEEKKLFIPVQRHASTNGPTKWQQTQKKQGRHTKKGQNYSHLPDGDNGDGKKNPFPKKAVPDKFWAQRKRLFSRYDEGIQIGGEDDPEMWYSVTPESIGLHIADRMASMMSLDRKSTSSGTGVGDTTSTQCNDSKKETVIIDAFCGCGGNSIAFARLNNNKDVARSNTRVKVIAVDNSLSRLKMAANNASIYGISKEDIVLVHADAVEVINAYEGGSRKNVQSEIPTNDRCCETYFGFAVGGVELLPDHVDALFLSPPWGGMDYDSNKGKSGFDPVNGITLESKMHNKEGDVMKTNGGELLTMAVKAVLSESKQEGLVVAFLPRNIDGISFTRVAVTSDIKGSIELEQNVVNGKVKTVTAYLGPCVSQSLTGEGKK</sequence>
<protein>
    <recommendedName>
        <fullName evidence="1">Trimethylguanosine synthase</fullName>
    </recommendedName>
    <alternativeName>
        <fullName evidence="7">Cap-specific guanine-N(2) methyltransferase</fullName>
    </alternativeName>
</protein>
<dbReference type="InterPro" id="IPR029063">
    <property type="entry name" value="SAM-dependent_MTases_sf"/>
</dbReference>
<evidence type="ECO:0000256" key="6">
    <source>
        <dbReference type="ARBA" id="ARBA00049075"/>
    </source>
</evidence>
<evidence type="ECO:0000256" key="7">
    <source>
        <dbReference type="ARBA" id="ARBA00049790"/>
    </source>
</evidence>
<dbReference type="PANTHER" id="PTHR14741">
    <property type="entry name" value="S-ADENOSYLMETHIONINE-DEPENDENT METHYLTRANSFERASE RELATED"/>
    <property type="match status" value="1"/>
</dbReference>
<accession>A0A7S2PY39</accession>
<gene>
    <name evidence="9" type="ORF">SMAR0320_LOCUS20667</name>
</gene>
<evidence type="ECO:0000256" key="3">
    <source>
        <dbReference type="ARBA" id="ARBA00047418"/>
    </source>
</evidence>
<evidence type="ECO:0000256" key="8">
    <source>
        <dbReference type="SAM" id="MobiDB-lite"/>
    </source>
</evidence>
<evidence type="ECO:0000256" key="1">
    <source>
        <dbReference type="ARBA" id="ARBA00018517"/>
    </source>
</evidence>
<evidence type="ECO:0000313" key="9">
    <source>
        <dbReference type="EMBL" id="CAD9626201.1"/>
    </source>
</evidence>
<comment type="catalytic activity">
    <reaction evidence="5">
        <text>a 5'-end (N(2),N(7)-dimethyl 5'-triphosphoguanosine)-ribonucleoside in snRNA + S-adenosyl-L-methionine = a 5'-end (N(2),N(2),N(7)-trimethyl 5'-triphosphoguanosine)-ribonucleoside in snRNA + S-adenosyl-L-homocysteine + H(+)</text>
        <dbReference type="Rhea" id="RHEA:78479"/>
        <dbReference type="Rhea" id="RHEA-COMP:19087"/>
        <dbReference type="Rhea" id="RHEA-COMP:19089"/>
        <dbReference type="ChEBI" id="CHEBI:15378"/>
        <dbReference type="ChEBI" id="CHEBI:57856"/>
        <dbReference type="ChEBI" id="CHEBI:59789"/>
        <dbReference type="ChEBI" id="CHEBI:167623"/>
        <dbReference type="ChEBI" id="CHEBI:172880"/>
    </reaction>
    <physiologicalReaction direction="left-to-right" evidence="5">
        <dbReference type="Rhea" id="RHEA:78480"/>
    </physiologicalReaction>
</comment>
<feature type="compositionally biased region" description="Basic residues" evidence="8">
    <location>
        <begin position="49"/>
        <end position="71"/>
    </location>
</feature>
<dbReference type="InterPro" id="IPR019012">
    <property type="entry name" value="RNA_cap_Gua-N2-MeTrfase"/>
</dbReference>
<feature type="region of interest" description="Disordered" evidence="8">
    <location>
        <begin position="197"/>
        <end position="245"/>
    </location>
</feature>
<feature type="region of interest" description="Disordered" evidence="8">
    <location>
        <begin position="113"/>
        <end position="150"/>
    </location>
</feature>
<evidence type="ECO:0000256" key="5">
    <source>
        <dbReference type="ARBA" id="ARBA00048763"/>
    </source>
</evidence>
<feature type="compositionally biased region" description="Acidic residues" evidence="8">
    <location>
        <begin position="127"/>
        <end position="136"/>
    </location>
</feature>
<dbReference type="Pfam" id="PF09445">
    <property type="entry name" value="Methyltransf_15"/>
    <property type="match status" value="1"/>
</dbReference>
<dbReference type="EMBL" id="HBGZ01029084">
    <property type="protein sequence ID" value="CAD9626201.1"/>
    <property type="molecule type" value="Transcribed_RNA"/>
</dbReference>